<name>A0A6N2LZP4_SALVM</name>
<evidence type="ECO:0000313" key="1">
    <source>
        <dbReference type="EMBL" id="VFU45948.1"/>
    </source>
</evidence>
<gene>
    <name evidence="1" type="ORF">SVIM_LOCUS289792</name>
</gene>
<sequence length="67" mass="7433">MTKQSYLCFSSSSTTGFRTFNSVPPTPSSLCRRSYLKTKANSSSIKTSWLGSEKSSETVKWEMLGIV</sequence>
<dbReference type="EMBL" id="CAADRP010001630">
    <property type="protein sequence ID" value="VFU45948.1"/>
    <property type="molecule type" value="Genomic_DNA"/>
</dbReference>
<dbReference type="AlphaFoldDB" id="A0A6N2LZP4"/>
<accession>A0A6N2LZP4</accession>
<protein>
    <submittedName>
        <fullName evidence="1">Uncharacterized protein</fullName>
    </submittedName>
</protein>
<reference evidence="1" key="1">
    <citation type="submission" date="2019-03" db="EMBL/GenBank/DDBJ databases">
        <authorList>
            <person name="Mank J."/>
            <person name="Almeida P."/>
        </authorList>
    </citation>
    <scope>NUCLEOTIDE SEQUENCE</scope>
    <source>
        <strain evidence="1">78183</strain>
    </source>
</reference>
<proteinExistence type="predicted"/>
<organism evidence="1">
    <name type="scientific">Salix viminalis</name>
    <name type="common">Common osier</name>
    <name type="synonym">Basket willow</name>
    <dbReference type="NCBI Taxonomy" id="40686"/>
    <lineage>
        <taxon>Eukaryota</taxon>
        <taxon>Viridiplantae</taxon>
        <taxon>Streptophyta</taxon>
        <taxon>Embryophyta</taxon>
        <taxon>Tracheophyta</taxon>
        <taxon>Spermatophyta</taxon>
        <taxon>Magnoliopsida</taxon>
        <taxon>eudicotyledons</taxon>
        <taxon>Gunneridae</taxon>
        <taxon>Pentapetalae</taxon>
        <taxon>rosids</taxon>
        <taxon>fabids</taxon>
        <taxon>Malpighiales</taxon>
        <taxon>Salicaceae</taxon>
        <taxon>Saliceae</taxon>
        <taxon>Salix</taxon>
    </lineage>
</organism>